<dbReference type="Pfam" id="PF01520">
    <property type="entry name" value="Amidase_3"/>
    <property type="match status" value="1"/>
</dbReference>
<dbReference type="EMBL" id="BKZQ01000004">
    <property type="protein sequence ID" value="GER69133.1"/>
    <property type="molecule type" value="Genomic_DNA"/>
</dbReference>
<name>A0A5J4JB58_9BACI</name>
<dbReference type="Proteomes" id="UP000391919">
    <property type="component" value="Unassembled WGS sequence"/>
</dbReference>
<dbReference type="PANTHER" id="PTHR30404:SF7">
    <property type="entry name" value="CELL WALL AMIDASE LYTH-RELATED"/>
    <property type="match status" value="1"/>
</dbReference>
<dbReference type="Gene3D" id="2.30.30.40">
    <property type="entry name" value="SH3 Domains"/>
    <property type="match status" value="4"/>
</dbReference>
<dbReference type="InterPro" id="IPR050695">
    <property type="entry name" value="N-acetylmuramoyl_amidase_3"/>
</dbReference>
<keyword evidence="6" id="KW-1185">Reference proteome</keyword>
<dbReference type="InterPro" id="IPR003646">
    <property type="entry name" value="SH3-like_bac-type"/>
</dbReference>
<evidence type="ECO:0000313" key="6">
    <source>
        <dbReference type="Proteomes" id="UP000391919"/>
    </source>
</evidence>
<protein>
    <submittedName>
        <fullName evidence="5">N-acetylmuramoyl-L-alanine amidase YrvJ</fullName>
    </submittedName>
</protein>
<gene>
    <name evidence="5" type="primary">yrvJ</name>
    <name evidence="5" type="ORF">BpJC7_04360</name>
</gene>
<keyword evidence="2" id="KW-0961">Cell wall biogenesis/degradation</keyword>
<dbReference type="SMART" id="SM00646">
    <property type="entry name" value="Ami_3"/>
    <property type="match status" value="1"/>
</dbReference>
<evidence type="ECO:0000256" key="1">
    <source>
        <dbReference type="ARBA" id="ARBA00022801"/>
    </source>
</evidence>
<evidence type="ECO:0000313" key="5">
    <source>
        <dbReference type="EMBL" id="GER69133.1"/>
    </source>
</evidence>
<dbReference type="GO" id="GO:0030288">
    <property type="term" value="C:outer membrane-bounded periplasmic space"/>
    <property type="evidence" value="ECO:0007669"/>
    <property type="project" value="TreeGrafter"/>
</dbReference>
<dbReference type="SUPFAM" id="SSF53187">
    <property type="entry name" value="Zn-dependent exopeptidases"/>
    <property type="match status" value="1"/>
</dbReference>
<dbReference type="RefSeq" id="WP_253693308.1">
    <property type="nucleotide sequence ID" value="NZ_BKZP01000005.1"/>
</dbReference>
<dbReference type="InterPro" id="IPR002508">
    <property type="entry name" value="MurNAc-LAA_cat"/>
</dbReference>
<evidence type="ECO:0000256" key="3">
    <source>
        <dbReference type="SAM" id="SignalP"/>
    </source>
</evidence>
<feature type="signal peptide" evidence="3">
    <location>
        <begin position="1"/>
        <end position="21"/>
    </location>
</feature>
<dbReference type="Pfam" id="PF08239">
    <property type="entry name" value="SH3_3"/>
    <property type="match status" value="4"/>
</dbReference>
<feature type="domain" description="SH3b" evidence="4">
    <location>
        <begin position="175"/>
        <end position="238"/>
    </location>
</feature>
<dbReference type="InterPro" id="IPR017293">
    <property type="entry name" value="N-acetylmuramoyl-L-ala_amidase"/>
</dbReference>
<organism evidence="5 6">
    <name type="scientific">Weizmannia acidilactici</name>
    <dbReference type="NCBI Taxonomy" id="2607726"/>
    <lineage>
        <taxon>Bacteria</taxon>
        <taxon>Bacillati</taxon>
        <taxon>Bacillota</taxon>
        <taxon>Bacilli</taxon>
        <taxon>Bacillales</taxon>
        <taxon>Bacillaceae</taxon>
        <taxon>Heyndrickxia</taxon>
    </lineage>
</organism>
<proteinExistence type="predicted"/>
<dbReference type="CDD" id="cd02696">
    <property type="entry name" value="MurNAc-LAA"/>
    <property type="match status" value="1"/>
</dbReference>
<comment type="caution">
    <text evidence="5">The sequence shown here is derived from an EMBL/GenBank/DDBJ whole genome shotgun (WGS) entry which is preliminary data.</text>
</comment>
<feature type="domain" description="SH3b" evidence="4">
    <location>
        <begin position="244"/>
        <end position="308"/>
    </location>
</feature>
<feature type="chain" id="PRO_5038678660" evidence="3">
    <location>
        <begin position="22"/>
        <end position="494"/>
    </location>
</feature>
<dbReference type="Gene3D" id="3.40.630.40">
    <property type="entry name" value="Zn-dependent exopeptidases"/>
    <property type="match status" value="1"/>
</dbReference>
<feature type="domain" description="SH3b" evidence="4">
    <location>
        <begin position="101"/>
        <end position="163"/>
    </location>
</feature>
<dbReference type="PROSITE" id="PS51781">
    <property type="entry name" value="SH3B"/>
    <property type="match status" value="4"/>
</dbReference>
<dbReference type="PANTHER" id="PTHR30404">
    <property type="entry name" value="N-ACETYLMURAMOYL-L-ALANINE AMIDASE"/>
    <property type="match status" value="1"/>
</dbReference>
<feature type="domain" description="SH3b" evidence="4">
    <location>
        <begin position="29"/>
        <end position="93"/>
    </location>
</feature>
<dbReference type="GO" id="GO:0071555">
    <property type="term" value="P:cell wall organization"/>
    <property type="evidence" value="ECO:0007669"/>
    <property type="project" value="UniProtKB-KW"/>
</dbReference>
<evidence type="ECO:0000256" key="2">
    <source>
        <dbReference type="ARBA" id="ARBA00023316"/>
    </source>
</evidence>
<sequence>MKKKIMAMALFVMLIFLVAPAALRTVSAKANETVTVTHEIVYIRSGPGLSYPIIGEALQNETFAVLQKDGDWRQIRMPSGDAGWIAGWLVEESSNKTTQSAKMGVVTADILRVRESPDLTAPVVSSLAKNIEVTVTEMHNGWAHIESGSVSGWTSSQYVHTGKNKNTGEAAEGGLSAAIVAASKLNIRKSPSLHGETVATASYGTRLQITGADHGWYEVVLDNGTHGWVAGYYVEHENQVEKAENVEKVKLLYDHTNLRSQPLSSAPAVARGNAGESYPVIKQAGDWYEIRLNSGATAYVASWVVQTSRPAGKNRPGLKGKTIVIDPGHGGFDNGTTGAGGTLEKLVTLKTANALYKKLVNAGAKVILTRDSDTYVSLPQRVAVSNANHADAFVSIHFDSSEDESISGHTTYYYHPRDFTLASIVSKNISRLIGTNDRGVKFGDFHVIRENEQPAILLELGYLSNPKEEKLILGKSFQTKAVTGIYDGLQQYFQ</sequence>
<reference evidence="5 6" key="1">
    <citation type="submission" date="2019-09" db="EMBL/GenBank/DDBJ databases">
        <title>Draft genome sequence of Bacillus sp. JC-7.</title>
        <authorList>
            <person name="Tanaka N."/>
            <person name="Shiwa Y."/>
            <person name="Fujita N."/>
            <person name="Tanasupawat S."/>
        </authorList>
    </citation>
    <scope>NUCLEOTIDE SEQUENCE [LARGE SCALE GENOMIC DNA]</scope>
    <source>
        <strain evidence="5 6">JC-7</strain>
    </source>
</reference>
<dbReference type="GO" id="GO:0009253">
    <property type="term" value="P:peptidoglycan catabolic process"/>
    <property type="evidence" value="ECO:0007669"/>
    <property type="project" value="InterPro"/>
</dbReference>
<dbReference type="GO" id="GO:0008745">
    <property type="term" value="F:N-acetylmuramoyl-L-alanine amidase activity"/>
    <property type="evidence" value="ECO:0007669"/>
    <property type="project" value="InterPro"/>
</dbReference>
<evidence type="ECO:0000259" key="4">
    <source>
        <dbReference type="PROSITE" id="PS51781"/>
    </source>
</evidence>
<accession>A0A5J4JB58</accession>
<keyword evidence="1" id="KW-0378">Hydrolase</keyword>
<dbReference type="AlphaFoldDB" id="A0A5J4JB58"/>
<dbReference type="SMART" id="SM00287">
    <property type="entry name" value="SH3b"/>
    <property type="match status" value="4"/>
</dbReference>
<dbReference type="PIRSF" id="PIRSF037846">
    <property type="entry name" value="Autolysin_YrvJ_prd"/>
    <property type="match status" value="1"/>
</dbReference>
<keyword evidence="3" id="KW-0732">Signal</keyword>